<evidence type="ECO:0000313" key="2">
    <source>
        <dbReference type="Proteomes" id="UP000789702"/>
    </source>
</evidence>
<feature type="non-terminal residue" evidence="1">
    <location>
        <position position="59"/>
    </location>
</feature>
<keyword evidence="2" id="KW-1185">Reference proteome</keyword>
<sequence>MALNLAMSRIVLVSPQKNLEEEIIRKKAKRILQNRYGFSEDQVNTLFTIQTNGQCGSTS</sequence>
<gene>
    <name evidence="1" type="ORF">DHETER_LOCUS5370</name>
</gene>
<accession>A0ACA9LW57</accession>
<protein>
    <submittedName>
        <fullName evidence="1">11292_t:CDS:1</fullName>
    </submittedName>
</protein>
<dbReference type="EMBL" id="CAJVPU010005936">
    <property type="protein sequence ID" value="CAG8554485.1"/>
    <property type="molecule type" value="Genomic_DNA"/>
</dbReference>
<dbReference type="Proteomes" id="UP000789702">
    <property type="component" value="Unassembled WGS sequence"/>
</dbReference>
<organism evidence="1 2">
    <name type="scientific">Dentiscutata heterogama</name>
    <dbReference type="NCBI Taxonomy" id="1316150"/>
    <lineage>
        <taxon>Eukaryota</taxon>
        <taxon>Fungi</taxon>
        <taxon>Fungi incertae sedis</taxon>
        <taxon>Mucoromycota</taxon>
        <taxon>Glomeromycotina</taxon>
        <taxon>Glomeromycetes</taxon>
        <taxon>Diversisporales</taxon>
        <taxon>Gigasporaceae</taxon>
        <taxon>Dentiscutata</taxon>
    </lineage>
</organism>
<reference evidence="1" key="1">
    <citation type="submission" date="2021-06" db="EMBL/GenBank/DDBJ databases">
        <authorList>
            <person name="Kallberg Y."/>
            <person name="Tangrot J."/>
            <person name="Rosling A."/>
        </authorList>
    </citation>
    <scope>NUCLEOTIDE SEQUENCE</scope>
    <source>
        <strain evidence="1">IL203A</strain>
    </source>
</reference>
<evidence type="ECO:0000313" key="1">
    <source>
        <dbReference type="EMBL" id="CAG8554485.1"/>
    </source>
</evidence>
<proteinExistence type="predicted"/>
<name>A0ACA9LW57_9GLOM</name>
<comment type="caution">
    <text evidence="1">The sequence shown here is derived from an EMBL/GenBank/DDBJ whole genome shotgun (WGS) entry which is preliminary data.</text>
</comment>